<keyword evidence="1" id="KW-0378">Hydrolase</keyword>
<sequence length="135" mass="15577">MNQEIDSGIYNLIIHLPEDVEIKVGSLGKLNFKEGYYIYTGTAQRNLTARVARHKRKKKKLHWHIDYLLQKAEVIDIKKWPGDKEFECKIHQTLLNNLNLVEPVSGFGASDCNCNSHLLYSSQLPIIDDKIEEII</sequence>
<proteinExistence type="predicted"/>
<evidence type="ECO:0000313" key="1">
    <source>
        <dbReference type="EMBL" id="SJZ42151.1"/>
    </source>
</evidence>
<name>A0A1T4KID1_9FIRM</name>
<dbReference type="InterPro" id="IPR002837">
    <property type="entry name" value="DUF123"/>
</dbReference>
<dbReference type="Proteomes" id="UP000190625">
    <property type="component" value="Unassembled WGS sequence"/>
</dbReference>
<organism evidence="1 2">
    <name type="scientific">Selenihalanaerobacter shriftii</name>
    <dbReference type="NCBI Taxonomy" id="142842"/>
    <lineage>
        <taxon>Bacteria</taxon>
        <taxon>Bacillati</taxon>
        <taxon>Bacillota</taxon>
        <taxon>Clostridia</taxon>
        <taxon>Halanaerobiales</taxon>
        <taxon>Halobacteroidaceae</taxon>
        <taxon>Selenihalanaerobacter</taxon>
    </lineage>
</organism>
<dbReference type="STRING" id="142842.SAMN02745118_00792"/>
<dbReference type="EMBL" id="FUWM01000006">
    <property type="protein sequence ID" value="SJZ42151.1"/>
    <property type="molecule type" value="Genomic_DNA"/>
</dbReference>
<dbReference type="OrthoDB" id="9802365at2"/>
<dbReference type="AlphaFoldDB" id="A0A1T4KID1"/>
<evidence type="ECO:0000313" key="2">
    <source>
        <dbReference type="Proteomes" id="UP000190625"/>
    </source>
</evidence>
<keyword evidence="1" id="KW-0540">Nuclease</keyword>
<dbReference type="CDD" id="cd10441">
    <property type="entry name" value="GIY-YIG_COG1833"/>
    <property type="match status" value="1"/>
</dbReference>
<dbReference type="PANTHER" id="PTHR37460">
    <property type="entry name" value="ENDONUCLEASE III"/>
    <property type="match status" value="1"/>
</dbReference>
<accession>A0A1T4KID1</accession>
<protein>
    <submittedName>
        <fullName evidence="1">Uri superfamily endonuclease</fullName>
    </submittedName>
</protein>
<keyword evidence="1" id="KW-0255">Endonuclease</keyword>
<dbReference type="GO" id="GO:0004519">
    <property type="term" value="F:endonuclease activity"/>
    <property type="evidence" value="ECO:0007669"/>
    <property type="project" value="UniProtKB-KW"/>
</dbReference>
<dbReference type="Pfam" id="PF01986">
    <property type="entry name" value="DUF123"/>
    <property type="match status" value="1"/>
</dbReference>
<reference evidence="2" key="1">
    <citation type="submission" date="2017-02" db="EMBL/GenBank/DDBJ databases">
        <authorList>
            <person name="Varghese N."/>
            <person name="Submissions S."/>
        </authorList>
    </citation>
    <scope>NUCLEOTIDE SEQUENCE [LARGE SCALE GENOMIC DNA]</scope>
    <source>
        <strain evidence="2">ATCC BAA-73</strain>
    </source>
</reference>
<keyword evidence="2" id="KW-1185">Reference proteome</keyword>
<dbReference type="RefSeq" id="WP_078809286.1">
    <property type="nucleotide sequence ID" value="NZ_FUWM01000006.1"/>
</dbReference>
<gene>
    <name evidence="1" type="ORF">SAMN02745118_00792</name>
</gene>
<dbReference type="PANTHER" id="PTHR37460:SF1">
    <property type="entry name" value="ENDONUCLEASE III"/>
    <property type="match status" value="1"/>
</dbReference>